<dbReference type="OrthoDB" id="6195523at2"/>
<keyword evidence="2" id="KW-1185">Reference proteome</keyword>
<dbReference type="Proteomes" id="UP000190162">
    <property type="component" value="Unassembled WGS sequence"/>
</dbReference>
<accession>A0A1T4VUW1</accession>
<organism evidence="1 2">
    <name type="scientific">Enterovibrio nigricans DSM 22720</name>
    <dbReference type="NCBI Taxonomy" id="1121868"/>
    <lineage>
        <taxon>Bacteria</taxon>
        <taxon>Pseudomonadati</taxon>
        <taxon>Pseudomonadota</taxon>
        <taxon>Gammaproteobacteria</taxon>
        <taxon>Vibrionales</taxon>
        <taxon>Vibrionaceae</taxon>
        <taxon>Enterovibrio</taxon>
    </lineage>
</organism>
<reference evidence="2" key="1">
    <citation type="submission" date="2017-02" db="EMBL/GenBank/DDBJ databases">
        <authorList>
            <person name="Varghese N."/>
            <person name="Submissions S."/>
        </authorList>
    </citation>
    <scope>NUCLEOTIDE SEQUENCE [LARGE SCALE GENOMIC DNA]</scope>
    <source>
        <strain evidence="2">DSM 22720</strain>
    </source>
</reference>
<evidence type="ECO:0000313" key="1">
    <source>
        <dbReference type="EMBL" id="SKA68737.1"/>
    </source>
</evidence>
<name>A0A1T4VUW1_9GAMM</name>
<protein>
    <submittedName>
        <fullName evidence="1">Uncharacterized protein</fullName>
    </submittedName>
</protein>
<proteinExistence type="predicted"/>
<gene>
    <name evidence="1" type="ORF">SAMN02745132_04326</name>
</gene>
<dbReference type="RefSeq" id="WP_078754418.1">
    <property type="nucleotide sequence ID" value="NZ_FUXU01000104.1"/>
</dbReference>
<evidence type="ECO:0000313" key="2">
    <source>
        <dbReference type="Proteomes" id="UP000190162"/>
    </source>
</evidence>
<sequence length="179" mass="20015">MNIQQVFEELEKASDFELFRIKSAIEKVLEDPDRAKALKAKMTVGMAVEYFCTERNNSVLCTILKVGRTRVEIREKETGKGWSLPFYFLNLDHIDTELISNKAVGLSKAELSIGQTVGFISSRDNQEYIGQVSKLNPKRAVVLVANTAWTVPYSMLFPVLDSEAGLVKQTLILAGNVVE</sequence>
<dbReference type="AlphaFoldDB" id="A0A1T4VUW1"/>
<dbReference type="EMBL" id="FUXU01000104">
    <property type="protein sequence ID" value="SKA68737.1"/>
    <property type="molecule type" value="Genomic_DNA"/>
</dbReference>